<reference evidence="2 3" key="1">
    <citation type="submission" date="2020-06" db="EMBL/GenBank/DDBJ databases">
        <title>Draft genome of Uliginosibacterium sp. IMCC34675.</title>
        <authorList>
            <person name="Song J."/>
        </authorList>
    </citation>
    <scope>NUCLEOTIDE SEQUENCE [LARGE SCALE GENOMIC DNA]</scope>
    <source>
        <strain evidence="2 3">IMCC34675</strain>
    </source>
</reference>
<comment type="caution">
    <text evidence="2">The sequence shown here is derived from an EMBL/GenBank/DDBJ whole genome shotgun (WGS) entry which is preliminary data.</text>
</comment>
<keyword evidence="1" id="KW-0732">Signal</keyword>
<dbReference type="EMBL" id="JABCSC020000001">
    <property type="protein sequence ID" value="NSL54143.1"/>
    <property type="molecule type" value="Genomic_DNA"/>
</dbReference>
<name>A0ABX2IIF7_9RHOO</name>
<dbReference type="InterPro" id="IPR042268">
    <property type="entry name" value="BamC_C"/>
</dbReference>
<evidence type="ECO:0000313" key="2">
    <source>
        <dbReference type="EMBL" id="NSL54143.1"/>
    </source>
</evidence>
<dbReference type="RefSeq" id="WP_170020616.1">
    <property type="nucleotide sequence ID" value="NZ_JABCSC020000001.1"/>
</dbReference>
<feature type="chain" id="PRO_5045932723" evidence="1">
    <location>
        <begin position="20"/>
        <end position="385"/>
    </location>
</feature>
<accession>A0ABX2IIF7</accession>
<organism evidence="2 3">
    <name type="scientific">Uliginosibacterium aquaticum</name>
    <dbReference type="NCBI Taxonomy" id="2731212"/>
    <lineage>
        <taxon>Bacteria</taxon>
        <taxon>Pseudomonadati</taxon>
        <taxon>Pseudomonadota</taxon>
        <taxon>Betaproteobacteria</taxon>
        <taxon>Rhodocyclales</taxon>
        <taxon>Zoogloeaceae</taxon>
        <taxon>Uliginosibacterium</taxon>
    </lineage>
</organism>
<protein>
    <submittedName>
        <fullName evidence="2">Outer membrane protein assembly factor BamC</fullName>
    </submittedName>
</protein>
<feature type="signal peptide" evidence="1">
    <location>
        <begin position="1"/>
        <end position="19"/>
    </location>
</feature>
<evidence type="ECO:0000256" key="1">
    <source>
        <dbReference type="SAM" id="SignalP"/>
    </source>
</evidence>
<proteinExistence type="predicted"/>
<gene>
    <name evidence="2" type="primary">bamC</name>
    <name evidence="2" type="ORF">HJ583_003825</name>
</gene>
<sequence>MRSSLRVVLSASVLSLAVAACGGNRNEKIDYKTPGADTSVKTDSLIVPPDLVTPRRDERFVVPDTPGSATYSGYTAATAAPGAAAAKPAAAVPVAADKVRMERFGNTRWLVLQGNSEQLWPKLRDFWKELGFVLVKDDQQLLIMETDWAENRAKVYSDPVRNALSYVLGSMVSNGERDRYRTRIEQGARPGEVEIYITHRGLEEKMYNPNMGNQTGTYFELQPSNPEMEAEMLTRLMIRLGRDETSAREVVAEVAKPVAERATLGAAADGSQQLTVKDGLDRSWRQVGLALDRIGVVVEDRDRAKGLYFVRYVSAEDLTGQKKESGGWFSGWFGSGKKESGTDQFRVAVSAAGEQTVVQLQDKEGKPASTEASRQILGLLHKELK</sequence>
<dbReference type="PROSITE" id="PS51257">
    <property type="entry name" value="PROKAR_LIPOPROTEIN"/>
    <property type="match status" value="1"/>
</dbReference>
<evidence type="ECO:0000313" key="3">
    <source>
        <dbReference type="Proteomes" id="UP000778523"/>
    </source>
</evidence>
<keyword evidence="3" id="KW-1185">Reference proteome</keyword>
<dbReference type="Pfam" id="PF06804">
    <property type="entry name" value="Lipoprotein_18"/>
    <property type="match status" value="1"/>
</dbReference>
<dbReference type="InterPro" id="IPR010653">
    <property type="entry name" value="NlpB/DapX"/>
</dbReference>
<dbReference type="Gene3D" id="3.30.310.170">
    <property type="entry name" value="Outer membrane protein assembly factor BamC"/>
    <property type="match status" value="1"/>
</dbReference>
<dbReference type="Proteomes" id="UP000778523">
    <property type="component" value="Unassembled WGS sequence"/>
</dbReference>